<name>A0ABU3HFJ8_9BACL</name>
<comment type="caution">
    <text evidence="2">The sequence shown here is derived from an EMBL/GenBank/DDBJ whole genome shotgun (WGS) entry which is preliminary data.</text>
</comment>
<accession>A0ABU3HFJ8</accession>
<feature type="domain" description="Knr4/Smi1-like" evidence="1">
    <location>
        <begin position="1"/>
        <end position="53"/>
    </location>
</feature>
<proteinExistence type="predicted"/>
<protein>
    <recommendedName>
        <fullName evidence="1">Knr4/Smi1-like domain-containing protein</fullName>
    </recommendedName>
</protein>
<keyword evidence="3" id="KW-1185">Reference proteome</keyword>
<organism evidence="2 3">
    <name type="scientific">Paenibacillus forsythiae</name>
    <dbReference type="NCBI Taxonomy" id="365616"/>
    <lineage>
        <taxon>Bacteria</taxon>
        <taxon>Bacillati</taxon>
        <taxon>Bacillota</taxon>
        <taxon>Bacilli</taxon>
        <taxon>Bacillales</taxon>
        <taxon>Paenibacillaceae</taxon>
        <taxon>Paenibacillus</taxon>
    </lineage>
</organism>
<evidence type="ECO:0000313" key="2">
    <source>
        <dbReference type="EMBL" id="MDT3429256.1"/>
    </source>
</evidence>
<sequence length="74" mass="8617">MPDRYLIIADLNYGDNICMDLDASDGYDAKVIQWNRETITVSRSWDGFVEWLMDELDEGAMLVDYEGNEKDLDF</sequence>
<dbReference type="InterPro" id="IPR018958">
    <property type="entry name" value="Knr4/Smi1-like_dom"/>
</dbReference>
<dbReference type="SUPFAM" id="SSF160631">
    <property type="entry name" value="SMI1/KNR4-like"/>
    <property type="match status" value="1"/>
</dbReference>
<dbReference type="InterPro" id="IPR037883">
    <property type="entry name" value="Knr4/Smi1-like_sf"/>
</dbReference>
<dbReference type="RefSeq" id="WP_269636731.1">
    <property type="nucleotide sequence ID" value="NZ_JAUSUY010000049.1"/>
</dbReference>
<dbReference type="Pfam" id="PF09346">
    <property type="entry name" value="SMI1_KNR4"/>
    <property type="match status" value="1"/>
</dbReference>
<gene>
    <name evidence="2" type="ORF">J2Z22_004857</name>
</gene>
<reference evidence="2 3" key="1">
    <citation type="submission" date="2023-07" db="EMBL/GenBank/DDBJ databases">
        <title>Genomic Encyclopedia of Type Strains, Phase IV (KMG-IV): sequencing the most valuable type-strain genomes for metagenomic binning, comparative biology and taxonomic classification.</title>
        <authorList>
            <person name="Goeker M."/>
        </authorList>
    </citation>
    <scope>NUCLEOTIDE SEQUENCE [LARGE SCALE GENOMIC DNA]</scope>
    <source>
        <strain evidence="2 3">T98</strain>
    </source>
</reference>
<evidence type="ECO:0000259" key="1">
    <source>
        <dbReference type="Pfam" id="PF09346"/>
    </source>
</evidence>
<dbReference type="Proteomes" id="UP001248709">
    <property type="component" value="Unassembled WGS sequence"/>
</dbReference>
<dbReference type="EMBL" id="JAUSUY010000049">
    <property type="protein sequence ID" value="MDT3429256.1"/>
    <property type="molecule type" value="Genomic_DNA"/>
</dbReference>
<evidence type="ECO:0000313" key="3">
    <source>
        <dbReference type="Proteomes" id="UP001248709"/>
    </source>
</evidence>
<dbReference type="Gene3D" id="3.40.1580.10">
    <property type="entry name" value="SMI1/KNR4-like"/>
    <property type="match status" value="1"/>
</dbReference>